<feature type="region of interest" description="Disordered" evidence="1">
    <location>
        <begin position="1"/>
        <end position="26"/>
    </location>
</feature>
<comment type="caution">
    <text evidence="2">The sequence shown here is derived from an EMBL/GenBank/DDBJ whole genome shotgun (WGS) entry which is preliminary data.</text>
</comment>
<dbReference type="Proteomes" id="UP000275408">
    <property type="component" value="Unassembled WGS sequence"/>
</dbReference>
<evidence type="ECO:0000313" key="3">
    <source>
        <dbReference type="Proteomes" id="UP000275408"/>
    </source>
</evidence>
<gene>
    <name evidence="2" type="ORF">pdam_00009807</name>
</gene>
<evidence type="ECO:0000256" key="1">
    <source>
        <dbReference type="SAM" id="MobiDB-lite"/>
    </source>
</evidence>
<reference evidence="2 3" key="1">
    <citation type="journal article" date="2018" name="Sci. Rep.">
        <title>Comparative analysis of the Pocillopora damicornis genome highlights role of immune system in coral evolution.</title>
        <authorList>
            <person name="Cunning R."/>
            <person name="Bay R.A."/>
            <person name="Gillette P."/>
            <person name="Baker A.C."/>
            <person name="Traylor-Knowles N."/>
        </authorList>
    </citation>
    <scope>NUCLEOTIDE SEQUENCE [LARGE SCALE GENOMIC DNA]</scope>
    <source>
        <strain evidence="2">RSMAS</strain>
        <tissue evidence="2">Whole animal</tissue>
    </source>
</reference>
<organism evidence="2 3">
    <name type="scientific">Pocillopora damicornis</name>
    <name type="common">Cauliflower coral</name>
    <name type="synonym">Millepora damicornis</name>
    <dbReference type="NCBI Taxonomy" id="46731"/>
    <lineage>
        <taxon>Eukaryota</taxon>
        <taxon>Metazoa</taxon>
        <taxon>Cnidaria</taxon>
        <taxon>Anthozoa</taxon>
        <taxon>Hexacorallia</taxon>
        <taxon>Scleractinia</taxon>
        <taxon>Astrocoeniina</taxon>
        <taxon>Pocilloporidae</taxon>
        <taxon>Pocillopora</taxon>
    </lineage>
</organism>
<dbReference type="AlphaFoldDB" id="A0A3M6UZR7"/>
<accession>A0A3M6UZR7</accession>
<protein>
    <submittedName>
        <fullName evidence="2">Uncharacterized protein</fullName>
    </submittedName>
</protein>
<keyword evidence="3" id="KW-1185">Reference proteome</keyword>
<name>A0A3M6UZR7_POCDA</name>
<evidence type="ECO:0000313" key="2">
    <source>
        <dbReference type="EMBL" id="RMX59089.1"/>
    </source>
</evidence>
<feature type="non-terminal residue" evidence="2">
    <location>
        <position position="217"/>
    </location>
</feature>
<sequence>GSESGCDAWSPEPDEEGACSPEPGTGGETCSLKIRAEGDAFNVKFRFVFVTTEMVASSLKSAKELIKECVHGRDAVRANNGILTRSGKIEHLQRDEGEAIHAYDDEVQTPQVAHTFRSAYLPLRNEGARGTLYRTRDDLIALHGTQEICLKMIKFYLVEHENLFNPFAICDVFQYSWIIMMMMVSKLDISLIGTCIGLHDILKPIMLWSSLMENVQL</sequence>
<proteinExistence type="predicted"/>
<dbReference type="EMBL" id="RCHS01000399">
    <property type="protein sequence ID" value="RMX59089.1"/>
    <property type="molecule type" value="Genomic_DNA"/>
</dbReference>
<feature type="non-terminal residue" evidence="2">
    <location>
        <position position="1"/>
    </location>
</feature>